<evidence type="ECO:0000313" key="1">
    <source>
        <dbReference type="EMBL" id="QDU30134.1"/>
    </source>
</evidence>
<name>A0A517YIU6_9BACT</name>
<gene>
    <name evidence="1" type="ORF">ETAA8_52530</name>
</gene>
<dbReference type="KEGG" id="aagg:ETAA8_52530"/>
<dbReference type="Proteomes" id="UP000315017">
    <property type="component" value="Chromosome"/>
</dbReference>
<sequence length="142" mass="15484">MLGENSLERLSVGLALRQPQLQEAMMTFQVEANRRQAVRHPASLVLIIQPVAGGHEAAGEPLHAVSLDLSQSGLRFCCDRPLLTDLAIVSIQAAEHELVVRLLAQRIRCRRNGPLFEIAVKFVEKLSTPLDLPTTDGATSSP</sequence>
<keyword evidence="2" id="KW-1185">Reference proteome</keyword>
<evidence type="ECO:0000313" key="2">
    <source>
        <dbReference type="Proteomes" id="UP000315017"/>
    </source>
</evidence>
<reference evidence="1 2" key="1">
    <citation type="submission" date="2019-02" db="EMBL/GenBank/DDBJ databases">
        <title>Deep-cultivation of Planctomycetes and their phenomic and genomic characterization uncovers novel biology.</title>
        <authorList>
            <person name="Wiegand S."/>
            <person name="Jogler M."/>
            <person name="Boedeker C."/>
            <person name="Pinto D."/>
            <person name="Vollmers J."/>
            <person name="Rivas-Marin E."/>
            <person name="Kohn T."/>
            <person name="Peeters S.H."/>
            <person name="Heuer A."/>
            <person name="Rast P."/>
            <person name="Oberbeckmann S."/>
            <person name="Bunk B."/>
            <person name="Jeske O."/>
            <person name="Meyerdierks A."/>
            <person name="Storesund J.E."/>
            <person name="Kallscheuer N."/>
            <person name="Luecker S."/>
            <person name="Lage O.M."/>
            <person name="Pohl T."/>
            <person name="Merkel B.J."/>
            <person name="Hornburger P."/>
            <person name="Mueller R.-W."/>
            <person name="Bruemmer F."/>
            <person name="Labrenz M."/>
            <person name="Spormann A.M."/>
            <person name="Op den Camp H."/>
            <person name="Overmann J."/>
            <person name="Amann R."/>
            <person name="Jetten M.S.M."/>
            <person name="Mascher T."/>
            <person name="Medema M.H."/>
            <person name="Devos D.P."/>
            <person name="Kaster A.-K."/>
            <person name="Ovreas L."/>
            <person name="Rohde M."/>
            <person name="Galperin M.Y."/>
            <person name="Jogler C."/>
        </authorList>
    </citation>
    <scope>NUCLEOTIDE SEQUENCE [LARGE SCALE GENOMIC DNA]</scope>
    <source>
        <strain evidence="1 2">ETA_A8</strain>
    </source>
</reference>
<accession>A0A517YIU6</accession>
<proteinExistence type="predicted"/>
<dbReference type="AlphaFoldDB" id="A0A517YIU6"/>
<dbReference type="EMBL" id="CP036274">
    <property type="protein sequence ID" value="QDU30134.1"/>
    <property type="molecule type" value="Genomic_DNA"/>
</dbReference>
<organism evidence="1 2">
    <name type="scientific">Anatilimnocola aggregata</name>
    <dbReference type="NCBI Taxonomy" id="2528021"/>
    <lineage>
        <taxon>Bacteria</taxon>
        <taxon>Pseudomonadati</taxon>
        <taxon>Planctomycetota</taxon>
        <taxon>Planctomycetia</taxon>
        <taxon>Pirellulales</taxon>
        <taxon>Pirellulaceae</taxon>
        <taxon>Anatilimnocola</taxon>
    </lineage>
</organism>
<protein>
    <submittedName>
        <fullName evidence="1">PilZ domain protein</fullName>
    </submittedName>
</protein>